<evidence type="ECO:0000313" key="1">
    <source>
        <dbReference type="Proteomes" id="UP000887576"/>
    </source>
</evidence>
<protein>
    <submittedName>
        <fullName evidence="2">Histone H2A/H2B/H3 domain-containing protein</fullName>
    </submittedName>
</protein>
<dbReference type="Proteomes" id="UP000887576">
    <property type="component" value="Unplaced"/>
</dbReference>
<dbReference type="WBParaSite" id="JU765_v2.g2506.t1">
    <property type="protein sequence ID" value="JU765_v2.g2506.t1"/>
    <property type="gene ID" value="JU765_v2.g2506"/>
</dbReference>
<reference evidence="2" key="1">
    <citation type="submission" date="2022-11" db="UniProtKB">
        <authorList>
            <consortium name="WormBaseParasite"/>
        </authorList>
    </citation>
    <scope>IDENTIFICATION</scope>
</reference>
<organism evidence="1 2">
    <name type="scientific">Panagrolaimus sp. JU765</name>
    <dbReference type="NCBI Taxonomy" id="591449"/>
    <lineage>
        <taxon>Eukaryota</taxon>
        <taxon>Metazoa</taxon>
        <taxon>Ecdysozoa</taxon>
        <taxon>Nematoda</taxon>
        <taxon>Chromadorea</taxon>
        <taxon>Rhabditida</taxon>
        <taxon>Tylenchina</taxon>
        <taxon>Panagrolaimomorpha</taxon>
        <taxon>Panagrolaimoidea</taxon>
        <taxon>Panagrolaimidae</taxon>
        <taxon>Panagrolaimus</taxon>
    </lineage>
</organism>
<evidence type="ECO:0000313" key="2">
    <source>
        <dbReference type="WBParaSite" id="JU765_v2.g2506.t1"/>
    </source>
</evidence>
<accession>A0AC34R1K2</accession>
<name>A0AC34R1K2_9BILA</name>
<sequence>MPRSTRIAEETCNVDSNNVCQRLPHSTMNPLRSATPAVKPHWYRPGEIARRKIRRHRNSNNLVIDEWVFQHLVKEIALSLGTKCRFQSAAIETLQEASEAYIIGLFEKRKFVCQSRQTYHNHAKRSSTCPQNSWRTLIAVRNVRNSVLFCLPFPQCSALALFNRVFCDT</sequence>
<proteinExistence type="predicted"/>